<dbReference type="PRINTS" id="PR00037">
    <property type="entry name" value="HTHLACR"/>
</dbReference>
<keyword evidence="3" id="KW-0238">DNA-binding</keyword>
<gene>
    <name evidence="6" type="ORF">NEISUBOT_03865</name>
</gene>
<dbReference type="Gene3D" id="3.30.750.70">
    <property type="entry name" value="4-hydroxybutyrate coenzyme like domains"/>
    <property type="match status" value="1"/>
</dbReference>
<accession>A0A9W5IRM2</accession>
<comment type="caution">
    <text evidence="6">The sequence shown here is derived from an EMBL/GenBank/DDBJ whole genome shotgun (WGS) entry which is preliminary data.</text>
</comment>
<dbReference type="AlphaFoldDB" id="A0A9W5IRM2"/>
<proteinExistence type="predicted"/>
<dbReference type="InterPro" id="IPR050313">
    <property type="entry name" value="Carb_Metab_HTH_regulators"/>
</dbReference>
<dbReference type="PROSITE" id="PS00894">
    <property type="entry name" value="HTH_DEOR_1"/>
    <property type="match status" value="1"/>
</dbReference>
<dbReference type="InterPro" id="IPR036388">
    <property type="entry name" value="WH-like_DNA-bd_sf"/>
</dbReference>
<dbReference type="InterPro" id="IPR018356">
    <property type="entry name" value="Tscrpt_reg_HTH_DeoR_CS"/>
</dbReference>
<dbReference type="GO" id="GO:0003677">
    <property type="term" value="F:DNA binding"/>
    <property type="evidence" value="ECO:0007669"/>
    <property type="project" value="UniProtKB-KW"/>
</dbReference>
<dbReference type="EMBL" id="ACEO02000003">
    <property type="protein sequence ID" value="EFC52513.1"/>
    <property type="molecule type" value="Genomic_DNA"/>
</dbReference>
<keyword evidence="1" id="KW-0678">Repressor</keyword>
<dbReference type="GO" id="GO:0003700">
    <property type="term" value="F:DNA-binding transcription factor activity"/>
    <property type="evidence" value="ECO:0007669"/>
    <property type="project" value="InterPro"/>
</dbReference>
<dbReference type="Proteomes" id="UP000004621">
    <property type="component" value="Unassembled WGS sequence"/>
</dbReference>
<evidence type="ECO:0000256" key="3">
    <source>
        <dbReference type="ARBA" id="ARBA00023125"/>
    </source>
</evidence>
<evidence type="ECO:0000313" key="6">
    <source>
        <dbReference type="EMBL" id="EFC52513.1"/>
    </source>
</evidence>
<dbReference type="Pfam" id="PF08220">
    <property type="entry name" value="HTH_DeoR"/>
    <property type="match status" value="1"/>
</dbReference>
<feature type="domain" description="HTH deoR-type" evidence="5">
    <location>
        <begin position="4"/>
        <end position="59"/>
    </location>
</feature>
<dbReference type="InterPro" id="IPR036390">
    <property type="entry name" value="WH_DNA-bd_sf"/>
</dbReference>
<evidence type="ECO:0000256" key="1">
    <source>
        <dbReference type="ARBA" id="ARBA00022491"/>
    </source>
</evidence>
<dbReference type="RefSeq" id="WP_004519551.1">
    <property type="nucleotide sequence ID" value="NZ_ACEO02000003.1"/>
</dbReference>
<dbReference type="SUPFAM" id="SSF100950">
    <property type="entry name" value="NagB/RpiA/CoA transferase-like"/>
    <property type="match status" value="1"/>
</dbReference>
<evidence type="ECO:0000256" key="4">
    <source>
        <dbReference type="ARBA" id="ARBA00023163"/>
    </source>
</evidence>
<dbReference type="InterPro" id="IPR014036">
    <property type="entry name" value="DeoR-like_C"/>
</dbReference>
<evidence type="ECO:0000313" key="7">
    <source>
        <dbReference type="Proteomes" id="UP000004621"/>
    </source>
</evidence>
<keyword evidence="4" id="KW-0804">Transcription</keyword>
<dbReference type="InterPro" id="IPR001034">
    <property type="entry name" value="DeoR_HTH"/>
</dbReference>
<dbReference type="Gene3D" id="1.10.10.10">
    <property type="entry name" value="Winged helix-like DNA-binding domain superfamily/Winged helix DNA-binding domain"/>
    <property type="match status" value="1"/>
</dbReference>
<organism evidence="6 7">
    <name type="scientific">Neisseria subflava NJ9703</name>
    <dbReference type="NCBI Taxonomy" id="546268"/>
    <lineage>
        <taxon>Bacteria</taxon>
        <taxon>Pseudomonadati</taxon>
        <taxon>Pseudomonadota</taxon>
        <taxon>Betaproteobacteria</taxon>
        <taxon>Neisseriales</taxon>
        <taxon>Neisseriaceae</taxon>
        <taxon>Neisseria</taxon>
    </lineage>
</organism>
<dbReference type="Pfam" id="PF00455">
    <property type="entry name" value="DeoRC"/>
    <property type="match status" value="1"/>
</dbReference>
<dbReference type="SMART" id="SM01134">
    <property type="entry name" value="DeoRC"/>
    <property type="match status" value="1"/>
</dbReference>
<dbReference type="SMART" id="SM00420">
    <property type="entry name" value="HTH_DEOR"/>
    <property type="match status" value="1"/>
</dbReference>
<sequence>MKPKIQRHEHILTLVREHNFMTVEELAANLDVTPQTIRRDVQELSETGQLKRYHGGASLGDVSVVTAGQERRNHQQQEKNAIARLIASTIPDNASLFISIGTTMEAVAAELVRQRKNLRIITNNIYAASITAARTDYTVIIASGVVRPLDGGITGVATVDFINQFKVDYAIMSTHGIENDGSLLDDDYKEVSVMQAMVNNARVRYLGVDHSKFNSNALVRLGDIGAFDKLFTDRTPSAAMQKTLNERGVAWQVADPVSK</sequence>
<evidence type="ECO:0000256" key="2">
    <source>
        <dbReference type="ARBA" id="ARBA00023015"/>
    </source>
</evidence>
<dbReference type="InterPro" id="IPR037171">
    <property type="entry name" value="NagB/RpiA_transferase-like"/>
</dbReference>
<dbReference type="PANTHER" id="PTHR30363:SF4">
    <property type="entry name" value="GLYCEROL-3-PHOSPHATE REGULON REPRESSOR"/>
    <property type="match status" value="1"/>
</dbReference>
<keyword evidence="2" id="KW-0805">Transcription regulation</keyword>
<name>A0A9W5IRM2_NEISU</name>
<dbReference type="PROSITE" id="PS51000">
    <property type="entry name" value="HTH_DEOR_2"/>
    <property type="match status" value="1"/>
</dbReference>
<protein>
    <submittedName>
        <fullName evidence="6">Transcriptional regulator, DeoR family</fullName>
    </submittedName>
</protein>
<evidence type="ECO:0000259" key="5">
    <source>
        <dbReference type="PROSITE" id="PS51000"/>
    </source>
</evidence>
<dbReference type="PANTHER" id="PTHR30363">
    <property type="entry name" value="HTH-TYPE TRANSCRIPTIONAL REGULATOR SRLR-RELATED"/>
    <property type="match status" value="1"/>
</dbReference>
<dbReference type="SUPFAM" id="SSF46785">
    <property type="entry name" value="Winged helix' DNA-binding domain"/>
    <property type="match status" value="1"/>
</dbReference>
<reference evidence="6 7" key="1">
    <citation type="submission" date="2010-01" db="EMBL/GenBank/DDBJ databases">
        <authorList>
            <person name="Weinstock G."/>
            <person name="Sodergren E."/>
            <person name="Clifton S."/>
            <person name="Fulton L."/>
            <person name="Fulton B."/>
            <person name="Courtney L."/>
            <person name="Fronick C."/>
            <person name="Harrison M."/>
            <person name="Strong C."/>
            <person name="Farmer C."/>
            <person name="Delahaunty K."/>
            <person name="Markovic C."/>
            <person name="Hall O."/>
            <person name="Minx P."/>
            <person name="Tomlinson C."/>
            <person name="Mitreva M."/>
            <person name="Nelson J."/>
            <person name="Hou S."/>
            <person name="Wollam A."/>
            <person name="Pepin K.H."/>
            <person name="Johnson M."/>
            <person name="Bhonagiri V."/>
            <person name="Nash W.E."/>
            <person name="Warren W."/>
            <person name="Chinwalla A."/>
            <person name="Mardis E.R."/>
            <person name="Wilson R.K."/>
        </authorList>
    </citation>
    <scope>NUCLEOTIDE SEQUENCE [LARGE SCALE GENOMIC DNA]</scope>
    <source>
        <strain evidence="6 7">NJ9703</strain>
    </source>
</reference>